<feature type="short sequence motif" description="GXSXG" evidence="4">
    <location>
        <begin position="56"/>
        <end position="60"/>
    </location>
</feature>
<dbReference type="SMART" id="SM00028">
    <property type="entry name" value="TPR"/>
    <property type="match status" value="5"/>
</dbReference>
<organism evidence="7 8">
    <name type="scientific">Chaetomium strumarium</name>
    <dbReference type="NCBI Taxonomy" id="1170767"/>
    <lineage>
        <taxon>Eukaryota</taxon>
        <taxon>Fungi</taxon>
        <taxon>Dikarya</taxon>
        <taxon>Ascomycota</taxon>
        <taxon>Pezizomycotina</taxon>
        <taxon>Sordariomycetes</taxon>
        <taxon>Sordariomycetidae</taxon>
        <taxon>Sordariales</taxon>
        <taxon>Chaetomiaceae</taxon>
        <taxon>Chaetomium</taxon>
    </lineage>
</organism>
<sequence>MSASHDEAINLLSLDGGGVRGVASLLILHEIMVKIKESRGLDQVPKPCDYFHMIGGTSTGGLIAIMLGRLRMSAEEALLEYDQCASKIFAFGNRKWTTATEKYRATALKEAVEDLVRRRNMGEYLRHYPPAADAKGQCFVCAMPANKVGQPRRFRSFAGDDGMEVKIWEAARATTAASFYFKPMPIRIGSFSTEDYIDAAIGCNNPVEYLLQEAAEQFGTGRRLGCLISIGTGTRLVSIARASSIMRSWRFVKELVGTLKNTATDGEEAHRRVQAKFGAHRNAYFRFNVPDAADQVGLDEYLKLGRLKALTAEYLAQPFVMDRVSDAADVLARNAADHGLTLGHSHGIDRDLLISSTQDVQPLGDVSCFFMARDDILDKLDAHFSPRDTKGKPRREFLLYGLGGVGKTQIALKAADNLEDRFKYIFHVDGSTVSTVNRSYANICQQYCDEYRHKESTGRAPVEEMRDAALSWMGELSDEWLVIYDNLPDQERLRPVLPRRNAGNVIYTSRSQGFLADLPAECVYEVQPLSEAAAVDLLLKIANREHLRGDEKEMEAVRETVTEAGCLPLAIETMGAILRKGDCTAHTFLHRFRDRRNRSALLGRPNPDGSSPARPTLYAVFDLSYDAILSLVRREGRCLLGLSALCALRVLNLLCFYHNEDIPIKMFEHAAEERLRFGSARECPLSDLADDPSMDASRLLTCIYPEKTWDRMFVECGLQLLQQFSLVRRSPRGLVSMHVLIQAWAQDRMDERTRCRQALAARIVLIESIKFSSKWLDDVWLRHLGPHLHACMAHEVAERSHDYEYDGLLSFKLGWFYHRQRYFPQAVDHLRRAAAMFKIEHGSHSKPATLALRILGNVYHDMGCVGDAESMYMEILDRLRFRLKEMVEESQKEMEEQFRKRTLVSEDGQRNRQARRQKIVHVLLQGVSTDQVARQVMATVEETDPKGDTNQPPAIVGMHNSVTRREDGPQIEGETVEQVREHVDAATKQGPSLPDTTYWILENGDVLRDLARLYFDSGRYDMGRVYLEDAIRAAKDVVEADDIDMLAWEAELALHSRNADRQYWLQRLQALQAPAALPPDQDPPDAEERHDYRAVLHEGIAEACIAYGDVEEAYLWYEMNLDMTRALYGPSDRKTLRQMRHLARCAVRLGRFEEAEDIARRAVNVAKTVYGRWHFETAASLDALLSVLFCLTPFRWPGSEIWNISQEACKSLRFTFGEGHPRAKELERWVERWRRRRAAAARDSAFAELDPTLAELAYNKLGEQIVDQAFANGVPKSIEEFKERATAAYREIERQRCQAEAKLSPEERFKHRRQLFAEAEMRVRARRAYEAEHEAAGTRAAELPQPSSRRRKWKERIIKLSPILEAAPECDNKIEGSWKGEQRQDVKGKGKALPLPAFENDEAVPKIEAGRTEPGSVLPR</sequence>
<dbReference type="SUPFAM" id="SSF52151">
    <property type="entry name" value="FabD/lysophospholipase-like"/>
    <property type="match status" value="1"/>
</dbReference>
<dbReference type="GO" id="GO:0019369">
    <property type="term" value="P:arachidonate metabolic process"/>
    <property type="evidence" value="ECO:0007669"/>
    <property type="project" value="TreeGrafter"/>
</dbReference>
<dbReference type="EMBL" id="JAUDZG010000001">
    <property type="protein sequence ID" value="KAK3310503.1"/>
    <property type="molecule type" value="Genomic_DNA"/>
</dbReference>
<dbReference type="PROSITE" id="PS51635">
    <property type="entry name" value="PNPLA"/>
    <property type="match status" value="1"/>
</dbReference>
<reference evidence="7" key="1">
    <citation type="journal article" date="2023" name="Mol. Phylogenet. Evol.">
        <title>Genome-scale phylogeny and comparative genomics of the fungal order Sordariales.</title>
        <authorList>
            <person name="Hensen N."/>
            <person name="Bonometti L."/>
            <person name="Westerberg I."/>
            <person name="Brannstrom I.O."/>
            <person name="Guillou S."/>
            <person name="Cros-Aarteil S."/>
            <person name="Calhoun S."/>
            <person name="Haridas S."/>
            <person name="Kuo A."/>
            <person name="Mondo S."/>
            <person name="Pangilinan J."/>
            <person name="Riley R."/>
            <person name="LaButti K."/>
            <person name="Andreopoulos B."/>
            <person name="Lipzen A."/>
            <person name="Chen C."/>
            <person name="Yan M."/>
            <person name="Daum C."/>
            <person name="Ng V."/>
            <person name="Clum A."/>
            <person name="Steindorff A."/>
            <person name="Ohm R.A."/>
            <person name="Martin F."/>
            <person name="Silar P."/>
            <person name="Natvig D.O."/>
            <person name="Lalanne C."/>
            <person name="Gautier V."/>
            <person name="Ament-Velasquez S.L."/>
            <person name="Kruys A."/>
            <person name="Hutchinson M.I."/>
            <person name="Powell A.J."/>
            <person name="Barry K."/>
            <person name="Miller A.N."/>
            <person name="Grigoriev I.V."/>
            <person name="Debuchy R."/>
            <person name="Gladieux P."/>
            <person name="Hiltunen Thoren M."/>
            <person name="Johannesson H."/>
        </authorList>
    </citation>
    <scope>NUCLEOTIDE SEQUENCE</scope>
    <source>
        <strain evidence="7">CBS 333.67</strain>
    </source>
</reference>
<dbReference type="InterPro" id="IPR002641">
    <property type="entry name" value="PNPLA_dom"/>
</dbReference>
<evidence type="ECO:0000256" key="5">
    <source>
        <dbReference type="SAM" id="MobiDB-lite"/>
    </source>
</evidence>
<dbReference type="Gene3D" id="3.40.1090.10">
    <property type="entry name" value="Cytosolic phospholipase A2 catalytic domain"/>
    <property type="match status" value="1"/>
</dbReference>
<dbReference type="Gene3D" id="1.25.40.10">
    <property type="entry name" value="Tetratricopeptide repeat domain"/>
    <property type="match status" value="2"/>
</dbReference>
<feature type="compositionally biased region" description="Basic and acidic residues" evidence="5">
    <location>
        <begin position="1375"/>
        <end position="1388"/>
    </location>
</feature>
<dbReference type="RefSeq" id="XP_062726283.1">
    <property type="nucleotide sequence ID" value="XM_062868383.1"/>
</dbReference>
<dbReference type="PANTHER" id="PTHR24185:SF1">
    <property type="entry name" value="CALCIUM-INDEPENDENT PHOSPHOLIPASE A2-GAMMA"/>
    <property type="match status" value="1"/>
</dbReference>
<accession>A0AAJ0M647</accession>
<comment type="caution">
    <text evidence="7">The sequence shown here is derived from an EMBL/GenBank/DDBJ whole genome shotgun (WGS) entry which is preliminary data.</text>
</comment>
<evidence type="ECO:0000256" key="1">
    <source>
        <dbReference type="ARBA" id="ARBA00022801"/>
    </source>
</evidence>
<dbReference type="InterPro" id="IPR016035">
    <property type="entry name" value="Acyl_Trfase/lysoPLipase"/>
</dbReference>
<dbReference type="Gene3D" id="3.40.50.300">
    <property type="entry name" value="P-loop containing nucleotide triphosphate hydrolases"/>
    <property type="match status" value="1"/>
</dbReference>
<dbReference type="PANTHER" id="PTHR24185">
    <property type="entry name" value="CALCIUM-INDEPENDENT PHOSPHOLIPASE A2-GAMMA"/>
    <property type="match status" value="1"/>
</dbReference>
<comment type="caution">
    <text evidence="4">Lacks conserved residue(s) required for the propagation of feature annotation.</text>
</comment>
<proteinExistence type="predicted"/>
<evidence type="ECO:0000313" key="8">
    <source>
        <dbReference type="Proteomes" id="UP001273166"/>
    </source>
</evidence>
<feature type="active site" description="Proton acceptor" evidence="4">
    <location>
        <position position="198"/>
    </location>
</feature>
<dbReference type="Pfam" id="PF13374">
    <property type="entry name" value="TPR_10"/>
    <property type="match status" value="1"/>
</dbReference>
<dbReference type="Pfam" id="PF13424">
    <property type="entry name" value="TPR_12"/>
    <property type="match status" value="1"/>
</dbReference>
<dbReference type="GeneID" id="87887212"/>
<dbReference type="Proteomes" id="UP001273166">
    <property type="component" value="Unassembled WGS sequence"/>
</dbReference>
<feature type="region of interest" description="Disordered" evidence="5">
    <location>
        <begin position="1375"/>
        <end position="1420"/>
    </location>
</feature>
<name>A0AAJ0M647_9PEZI</name>
<dbReference type="GO" id="GO:0016042">
    <property type="term" value="P:lipid catabolic process"/>
    <property type="evidence" value="ECO:0007669"/>
    <property type="project" value="UniProtKB-UniRule"/>
</dbReference>
<dbReference type="GO" id="GO:0046486">
    <property type="term" value="P:glycerolipid metabolic process"/>
    <property type="evidence" value="ECO:0007669"/>
    <property type="project" value="UniProtKB-ARBA"/>
</dbReference>
<dbReference type="CDD" id="cd07216">
    <property type="entry name" value="Pat17_PNPLA8_PNPLA9_like3"/>
    <property type="match status" value="1"/>
</dbReference>
<feature type="active site" description="Nucleophile" evidence="4">
    <location>
        <position position="58"/>
    </location>
</feature>
<evidence type="ECO:0000256" key="4">
    <source>
        <dbReference type="PROSITE-ProRule" id="PRU01161"/>
    </source>
</evidence>
<evidence type="ECO:0000259" key="6">
    <source>
        <dbReference type="PROSITE" id="PS51635"/>
    </source>
</evidence>
<protein>
    <recommendedName>
        <fullName evidence="6">PNPLA domain-containing protein</fullName>
    </recommendedName>
</protein>
<feature type="short sequence motif" description="GXGXXG" evidence="4">
    <location>
        <begin position="16"/>
        <end position="21"/>
    </location>
</feature>
<gene>
    <name evidence="7" type="ORF">B0T15DRAFT_518680</name>
</gene>
<feature type="domain" description="PNPLA" evidence="6">
    <location>
        <begin position="12"/>
        <end position="211"/>
    </location>
</feature>
<evidence type="ECO:0000256" key="2">
    <source>
        <dbReference type="ARBA" id="ARBA00022963"/>
    </source>
</evidence>
<dbReference type="InterPro" id="IPR011990">
    <property type="entry name" value="TPR-like_helical_dom_sf"/>
</dbReference>
<evidence type="ECO:0000313" key="7">
    <source>
        <dbReference type="EMBL" id="KAK3310503.1"/>
    </source>
</evidence>
<evidence type="ECO:0000256" key="3">
    <source>
        <dbReference type="ARBA" id="ARBA00023098"/>
    </source>
</evidence>
<keyword evidence="2 4" id="KW-0442">Lipid degradation</keyword>
<keyword evidence="3 4" id="KW-0443">Lipid metabolism</keyword>
<keyword evidence="1 4" id="KW-0378">Hydrolase</keyword>
<reference evidence="7" key="2">
    <citation type="submission" date="2023-06" db="EMBL/GenBank/DDBJ databases">
        <authorList>
            <consortium name="Lawrence Berkeley National Laboratory"/>
            <person name="Mondo S.J."/>
            <person name="Hensen N."/>
            <person name="Bonometti L."/>
            <person name="Westerberg I."/>
            <person name="Brannstrom I.O."/>
            <person name="Guillou S."/>
            <person name="Cros-Aarteil S."/>
            <person name="Calhoun S."/>
            <person name="Haridas S."/>
            <person name="Kuo A."/>
            <person name="Pangilinan J."/>
            <person name="Riley R."/>
            <person name="Labutti K."/>
            <person name="Andreopoulos B."/>
            <person name="Lipzen A."/>
            <person name="Chen C."/>
            <person name="Yanf M."/>
            <person name="Daum C."/>
            <person name="Ng V."/>
            <person name="Clum A."/>
            <person name="Steindorff A."/>
            <person name="Ohm R."/>
            <person name="Martin F."/>
            <person name="Silar P."/>
            <person name="Natvig D."/>
            <person name="Lalanne C."/>
            <person name="Gautier V."/>
            <person name="Ament-Velasquez S.L."/>
            <person name="Kruys A."/>
            <person name="Hutchinson M.I."/>
            <person name="Powell A.J."/>
            <person name="Barry K."/>
            <person name="Miller A.N."/>
            <person name="Grigoriev I.V."/>
            <person name="Debuchy R."/>
            <person name="Gladieux P."/>
            <person name="Thoren M.H."/>
            <person name="Johannesson H."/>
        </authorList>
    </citation>
    <scope>NUCLEOTIDE SEQUENCE</scope>
    <source>
        <strain evidence="7">CBS 333.67</strain>
    </source>
</reference>
<keyword evidence="8" id="KW-1185">Reference proteome</keyword>
<dbReference type="SUPFAM" id="SSF52540">
    <property type="entry name" value="P-loop containing nucleoside triphosphate hydrolases"/>
    <property type="match status" value="1"/>
</dbReference>
<dbReference type="Pfam" id="PF01734">
    <property type="entry name" value="Patatin"/>
    <property type="match status" value="1"/>
</dbReference>
<dbReference type="GO" id="GO:0043531">
    <property type="term" value="F:ADP binding"/>
    <property type="evidence" value="ECO:0007669"/>
    <property type="project" value="InterPro"/>
</dbReference>
<dbReference type="SUPFAM" id="SSF48452">
    <property type="entry name" value="TPR-like"/>
    <property type="match status" value="1"/>
</dbReference>
<dbReference type="InterPro" id="IPR019734">
    <property type="entry name" value="TPR_rpt"/>
</dbReference>
<dbReference type="GO" id="GO:0047499">
    <property type="term" value="F:calcium-independent phospholipase A2 activity"/>
    <property type="evidence" value="ECO:0007669"/>
    <property type="project" value="TreeGrafter"/>
</dbReference>
<dbReference type="InterPro" id="IPR027417">
    <property type="entry name" value="P-loop_NTPase"/>
</dbReference>
<dbReference type="GO" id="GO:0016020">
    <property type="term" value="C:membrane"/>
    <property type="evidence" value="ECO:0007669"/>
    <property type="project" value="TreeGrafter"/>
</dbReference>